<dbReference type="RefSeq" id="XP_028546423.1">
    <property type="nucleotide sequence ID" value="XM_028690622.1"/>
</dbReference>
<dbReference type="GeneID" id="39750580"/>
<evidence type="ECO:0000313" key="2">
    <source>
        <dbReference type="Proteomes" id="UP000195521"/>
    </source>
</evidence>
<keyword evidence="2" id="KW-1185">Reference proteome</keyword>
<organism evidence="1 2">
    <name type="scientific">Plasmodium gonderi</name>
    <dbReference type="NCBI Taxonomy" id="77519"/>
    <lineage>
        <taxon>Eukaryota</taxon>
        <taxon>Sar</taxon>
        <taxon>Alveolata</taxon>
        <taxon>Apicomplexa</taxon>
        <taxon>Aconoidasida</taxon>
        <taxon>Haemosporida</taxon>
        <taxon>Plasmodiidae</taxon>
        <taxon>Plasmodium</taxon>
        <taxon>Plasmodium (Plasmodium)</taxon>
    </lineage>
</organism>
<proteinExistence type="predicted"/>
<protein>
    <submittedName>
        <fullName evidence="1">Uncharacterized protein</fullName>
    </submittedName>
</protein>
<dbReference type="Proteomes" id="UP000195521">
    <property type="component" value="Unassembled WGS sequence"/>
</dbReference>
<dbReference type="OrthoDB" id="295715at2759"/>
<comment type="caution">
    <text evidence="1">The sequence shown here is derived from an EMBL/GenBank/DDBJ whole genome shotgun (WGS) entry which is preliminary data.</text>
</comment>
<name>A0A1Y1JVA3_PLAGO</name>
<accession>A0A1Y1JVA3</accession>
<gene>
    <name evidence="1" type="ORF">PGO_146320</name>
</gene>
<reference evidence="2" key="1">
    <citation type="submission" date="2017-04" db="EMBL/GenBank/DDBJ databases">
        <title>Plasmodium gonderi genome.</title>
        <authorList>
            <person name="Arisue N."/>
            <person name="Honma H."/>
            <person name="Kawai S."/>
            <person name="Tougan T."/>
            <person name="Tanabe K."/>
            <person name="Horii T."/>
        </authorList>
    </citation>
    <scope>NUCLEOTIDE SEQUENCE [LARGE SCALE GENOMIC DNA]</scope>
    <source>
        <strain evidence="2">ATCC 30045</strain>
    </source>
</reference>
<sequence length="263" mass="29806">MSDEPFYPIKNLKPLLNNLSIQCLIIKYLEDPPQHINNIIKYHYLVADITGSVILCIPHTLIEEELKKKNINILNDDIEDVVDSYNSTHFNMNEGANYNVTNQTNNYTHDLNKKIQISKDSKNITHLTNISSPKSNKISKYFFRVGDILNIDGAVTTWSMGKMVIMPNTRGKKGNLYETRGSIQRVGFFSMKVSLEPNVSNLITSTTEKKYQEGDEKGILPNRSNVAGKSTQTLKNKNQNRFVSTGMVSKYDILPLISSDDNL</sequence>
<dbReference type="OMA" id="MGKMVIM"/>
<evidence type="ECO:0000313" key="1">
    <source>
        <dbReference type="EMBL" id="GAW83834.1"/>
    </source>
</evidence>
<dbReference type="EMBL" id="BDQF01000015">
    <property type="protein sequence ID" value="GAW83834.1"/>
    <property type="molecule type" value="Genomic_DNA"/>
</dbReference>
<dbReference type="AlphaFoldDB" id="A0A1Y1JVA3"/>